<feature type="chain" id="PRO_5038937366" evidence="6">
    <location>
        <begin position="24"/>
        <end position="435"/>
    </location>
</feature>
<feature type="signal peptide" evidence="6">
    <location>
        <begin position="1"/>
        <end position="23"/>
    </location>
</feature>
<keyword evidence="4" id="KW-0564">Palmitate</keyword>
<dbReference type="InterPro" id="IPR006059">
    <property type="entry name" value="SBP"/>
</dbReference>
<accession>A0A174GMN3</accession>
<protein>
    <submittedName>
        <fullName evidence="7">Maltose ABC transporter periplasmic protein</fullName>
    </submittedName>
</protein>
<keyword evidence="1" id="KW-1003">Cell membrane</keyword>
<keyword evidence="3" id="KW-0472">Membrane</keyword>
<dbReference type="PANTHER" id="PTHR43649:SF33">
    <property type="entry name" value="POLYGALACTURONAN_RHAMNOGALACTURONAN-BINDING PROTEIN YTCQ"/>
    <property type="match status" value="1"/>
</dbReference>
<keyword evidence="5" id="KW-0449">Lipoprotein</keyword>
<dbReference type="EMBL" id="CYZU01000026">
    <property type="protein sequence ID" value="CUO63643.1"/>
    <property type="molecule type" value="Genomic_DNA"/>
</dbReference>
<dbReference type="Pfam" id="PF13416">
    <property type="entry name" value="SBP_bac_8"/>
    <property type="match status" value="1"/>
</dbReference>
<dbReference type="Proteomes" id="UP000095544">
    <property type="component" value="Unassembled WGS sequence"/>
</dbReference>
<evidence type="ECO:0000256" key="5">
    <source>
        <dbReference type="ARBA" id="ARBA00023288"/>
    </source>
</evidence>
<dbReference type="RefSeq" id="WP_055153724.1">
    <property type="nucleotide sequence ID" value="NZ_CYZU01000026.1"/>
</dbReference>
<dbReference type="Gene3D" id="3.40.190.10">
    <property type="entry name" value="Periplasmic binding protein-like II"/>
    <property type="match status" value="2"/>
</dbReference>
<evidence type="ECO:0000313" key="8">
    <source>
        <dbReference type="Proteomes" id="UP000095544"/>
    </source>
</evidence>
<gene>
    <name evidence="7" type="ORF">ERS852491_02806</name>
</gene>
<dbReference type="SUPFAM" id="SSF53850">
    <property type="entry name" value="Periplasmic binding protein-like II"/>
    <property type="match status" value="1"/>
</dbReference>
<reference evidence="7 8" key="1">
    <citation type="submission" date="2015-09" db="EMBL/GenBank/DDBJ databases">
        <authorList>
            <consortium name="Pathogen Informatics"/>
        </authorList>
    </citation>
    <scope>NUCLEOTIDE SEQUENCE [LARGE SCALE GENOMIC DNA]</scope>
    <source>
        <strain evidence="7 8">2789STDY5834876</strain>
    </source>
</reference>
<evidence type="ECO:0000256" key="2">
    <source>
        <dbReference type="ARBA" id="ARBA00022729"/>
    </source>
</evidence>
<dbReference type="OrthoDB" id="362670at2"/>
<evidence type="ECO:0000256" key="6">
    <source>
        <dbReference type="SAM" id="SignalP"/>
    </source>
</evidence>
<evidence type="ECO:0000256" key="1">
    <source>
        <dbReference type="ARBA" id="ARBA00022475"/>
    </source>
</evidence>
<dbReference type="InterPro" id="IPR050490">
    <property type="entry name" value="Bact_solute-bd_prot1"/>
</dbReference>
<sequence length="435" mass="47752">MKRVVKKSTAVALVGILAVSMFAGGCAKKNESKKEGEKVILRYATSAVGTNPNAECEKKLIERFNEMYGDEIELVVEELPSDGAYLDKMKVLAATNELPDVVYSINGVLDLAVKNGQAMELTDVLEADPEYKEEIGEDAIEAVRQPDGGVYSVADSNTQIGYFYNKAMFDDCGIEPAETWDEFMENCKILKEKGYTPIALNTGDNCWAANLVLAAMIGTDGEEGNKFMNSVHPDSYQNESVVKGLTMMQTLLKEYTTEDAVGGGYPVASNSFCQEKTAMIANGMWATADFSNPEVAVDGLMDRIGVAAFPNQSLISNYELGYSVCAKTDETKDAAIKFLKCITDAEAQKMRMEMTGVVPLTTNIEMTEEFKQEQPLFASLMEIKKDVKVEYKTVDSTALPSVVNAMSKYYPELAYGNITPQEMTVKMDEAIKEAE</sequence>
<evidence type="ECO:0000256" key="4">
    <source>
        <dbReference type="ARBA" id="ARBA00023139"/>
    </source>
</evidence>
<dbReference type="STRING" id="39482.ERS852491_02806"/>
<evidence type="ECO:0000313" key="7">
    <source>
        <dbReference type="EMBL" id="CUO63643.1"/>
    </source>
</evidence>
<proteinExistence type="predicted"/>
<dbReference type="PANTHER" id="PTHR43649">
    <property type="entry name" value="ARABINOSE-BINDING PROTEIN-RELATED"/>
    <property type="match status" value="1"/>
</dbReference>
<organism evidence="7 8">
    <name type="scientific">Faecalicatena contorta</name>
    <dbReference type="NCBI Taxonomy" id="39482"/>
    <lineage>
        <taxon>Bacteria</taxon>
        <taxon>Bacillati</taxon>
        <taxon>Bacillota</taxon>
        <taxon>Clostridia</taxon>
        <taxon>Lachnospirales</taxon>
        <taxon>Lachnospiraceae</taxon>
        <taxon>Faecalicatena</taxon>
    </lineage>
</organism>
<keyword evidence="2 6" id="KW-0732">Signal</keyword>
<name>A0A174GMN3_9FIRM</name>
<dbReference type="PROSITE" id="PS51257">
    <property type="entry name" value="PROKAR_LIPOPROTEIN"/>
    <property type="match status" value="1"/>
</dbReference>
<evidence type="ECO:0000256" key="3">
    <source>
        <dbReference type="ARBA" id="ARBA00023136"/>
    </source>
</evidence>
<dbReference type="AlphaFoldDB" id="A0A174GMN3"/>